<dbReference type="GO" id="GO:0016887">
    <property type="term" value="F:ATP hydrolysis activity"/>
    <property type="evidence" value="ECO:0007669"/>
    <property type="project" value="InterPro"/>
</dbReference>
<dbReference type="InterPro" id="IPR027417">
    <property type="entry name" value="P-loop_NTPase"/>
</dbReference>
<gene>
    <name evidence="11" type="ORF">MA03_04790</name>
</gene>
<dbReference type="PATRIC" id="fig|1550241.5.peg.1012"/>
<dbReference type="GO" id="GO:0005524">
    <property type="term" value="F:ATP binding"/>
    <property type="evidence" value="ECO:0007669"/>
    <property type="project" value="UniProtKB-KW"/>
</dbReference>
<evidence type="ECO:0000313" key="12">
    <source>
        <dbReference type="Proteomes" id="UP000067434"/>
    </source>
</evidence>
<keyword evidence="5" id="KW-0547">Nucleotide-binding</keyword>
<evidence type="ECO:0000256" key="5">
    <source>
        <dbReference type="ARBA" id="ARBA00022741"/>
    </source>
</evidence>
<dbReference type="InterPro" id="IPR050095">
    <property type="entry name" value="ECF_ABC_transporter_ATP-bd"/>
</dbReference>
<comment type="function">
    <text evidence="9">Probably part of an ABC transporter complex. Responsible for energy coupling to the transport system.</text>
</comment>
<dbReference type="SUPFAM" id="SSF52540">
    <property type="entry name" value="P-loop containing nucleoside triphosphate hydrolases"/>
    <property type="match status" value="1"/>
</dbReference>
<keyword evidence="12" id="KW-1185">Reference proteome</keyword>
<evidence type="ECO:0000256" key="6">
    <source>
        <dbReference type="ARBA" id="ARBA00022840"/>
    </source>
</evidence>
<evidence type="ECO:0000256" key="8">
    <source>
        <dbReference type="ARBA" id="ARBA00023136"/>
    </source>
</evidence>
<dbReference type="CDD" id="cd03225">
    <property type="entry name" value="ABC_cobalt_CbiO_domain1"/>
    <property type="match status" value="1"/>
</dbReference>
<dbReference type="GeneID" id="25401523"/>
<dbReference type="EMBL" id="CP009961">
    <property type="protein sequence ID" value="AKG39374.1"/>
    <property type="molecule type" value="Genomic_DNA"/>
</dbReference>
<accession>A0A0F7FIY2</accession>
<evidence type="ECO:0000313" key="11">
    <source>
        <dbReference type="EMBL" id="AKG39374.1"/>
    </source>
</evidence>
<evidence type="ECO:0000256" key="7">
    <source>
        <dbReference type="ARBA" id="ARBA00022967"/>
    </source>
</evidence>
<keyword evidence="6" id="KW-0067">ATP-binding</keyword>
<dbReference type="InterPro" id="IPR003439">
    <property type="entry name" value="ABC_transporter-like_ATP-bd"/>
</dbReference>
<dbReference type="HOGENOM" id="CLU_000604_1_22_2"/>
<dbReference type="Pfam" id="PF00005">
    <property type="entry name" value="ABC_tran"/>
    <property type="match status" value="1"/>
</dbReference>
<dbReference type="RefSeq" id="WP_052884908.1">
    <property type="nucleotide sequence ID" value="NZ_CP009961.1"/>
</dbReference>
<dbReference type="PROSITE" id="PS50893">
    <property type="entry name" value="ABC_TRANSPORTER_2"/>
    <property type="match status" value="1"/>
</dbReference>
<dbReference type="InterPro" id="IPR015856">
    <property type="entry name" value="ABC_transpr_CbiO/EcfA_su"/>
</dbReference>
<dbReference type="GO" id="GO:0043190">
    <property type="term" value="C:ATP-binding cassette (ABC) transporter complex"/>
    <property type="evidence" value="ECO:0007669"/>
    <property type="project" value="TreeGrafter"/>
</dbReference>
<dbReference type="KEGG" id="thf:MA03_04790"/>
<keyword evidence="3" id="KW-0813">Transport</keyword>
<organism evidence="11 12">
    <name type="scientific">Infirmifilum uzonense</name>
    <dbReference type="NCBI Taxonomy" id="1550241"/>
    <lineage>
        <taxon>Archaea</taxon>
        <taxon>Thermoproteota</taxon>
        <taxon>Thermoprotei</taxon>
        <taxon>Thermofilales</taxon>
        <taxon>Thermofilaceae</taxon>
        <taxon>Infirmifilum</taxon>
    </lineage>
</organism>
<keyword evidence="7" id="KW-1278">Translocase</keyword>
<comment type="similarity">
    <text evidence="2">Belongs to the ABC transporter superfamily.</text>
</comment>
<evidence type="ECO:0000256" key="3">
    <source>
        <dbReference type="ARBA" id="ARBA00022448"/>
    </source>
</evidence>
<dbReference type="PANTHER" id="PTHR43553">
    <property type="entry name" value="HEAVY METAL TRANSPORTER"/>
    <property type="match status" value="1"/>
</dbReference>
<reference evidence="11 12" key="1">
    <citation type="journal article" date="2015" name="Stand. Genomic Sci.">
        <title>Complete genome sequence of and proposal of Thermofilum uzonense sp. nov. a novel hyperthermophilic crenarchaeon and emended description of the genus Thermofilum.</title>
        <authorList>
            <person name="Toshchakov S.V."/>
            <person name="Korzhenkov A.A."/>
            <person name="Samarov N.I."/>
            <person name="Mazunin I.O."/>
            <person name="Mozhey O.I."/>
            <person name="Shmyr I.S."/>
            <person name="Derbikova K.S."/>
            <person name="Taranov E.A."/>
            <person name="Dominova I.N."/>
            <person name="Bonch-Osmolovskaya E.A."/>
            <person name="Patrushev M.V."/>
            <person name="Podosokorskaya O.A."/>
            <person name="Kublanov I.V."/>
        </authorList>
    </citation>
    <scope>NUCLEOTIDE SEQUENCE [LARGE SCALE GENOMIC DNA]</scope>
    <source>
        <strain evidence="11 12">1807-2</strain>
    </source>
</reference>
<dbReference type="SMART" id="SM00382">
    <property type="entry name" value="AAA"/>
    <property type="match status" value="1"/>
</dbReference>
<dbReference type="PANTHER" id="PTHR43553:SF24">
    <property type="entry name" value="ENERGY-COUPLING FACTOR TRANSPORTER ATP-BINDING PROTEIN ECFA1"/>
    <property type="match status" value="1"/>
</dbReference>
<name>A0A0F7FIY2_9CREN</name>
<evidence type="ECO:0000256" key="2">
    <source>
        <dbReference type="ARBA" id="ARBA00005417"/>
    </source>
</evidence>
<dbReference type="AlphaFoldDB" id="A0A0F7FIY2"/>
<evidence type="ECO:0000259" key="10">
    <source>
        <dbReference type="PROSITE" id="PS50893"/>
    </source>
</evidence>
<evidence type="ECO:0000256" key="1">
    <source>
        <dbReference type="ARBA" id="ARBA00004202"/>
    </source>
</evidence>
<protein>
    <submittedName>
        <fullName evidence="11">ABC transporter</fullName>
    </submittedName>
</protein>
<dbReference type="OrthoDB" id="18209at2157"/>
<sequence>MIRFEEVEFVYPTGVRALQGISLEITQGEFIGIIGHSGSGKTTLAKLAASLLKPTKGRVIINGVDSRKLPASEAARTVAYVFQNPDIMIFSHTIKDEVAFALRNLGFAERDIEPRVREALRTVDLDKPLNTPPHTLSFGQKHRLAIASVLVMGSQAIILDEPTTGLDYGRSLMLFETLRVLNAMGKTIIVITHDLDLLGRYASRIIVLEKGKIIRDGEALEVLTDTDFLEQHGFMLTQLQRIAKELGVKELNPAKLAEVLLERRYRK</sequence>
<keyword evidence="8" id="KW-0472">Membrane</keyword>
<evidence type="ECO:0000256" key="4">
    <source>
        <dbReference type="ARBA" id="ARBA00022475"/>
    </source>
</evidence>
<dbReference type="Gene3D" id="3.40.50.300">
    <property type="entry name" value="P-loop containing nucleotide triphosphate hydrolases"/>
    <property type="match status" value="1"/>
</dbReference>
<dbReference type="STRING" id="1550241.MA03_04790"/>
<dbReference type="FunFam" id="3.40.50.300:FF:000224">
    <property type="entry name" value="Energy-coupling factor transporter ATP-binding protein EcfA"/>
    <property type="match status" value="1"/>
</dbReference>
<dbReference type="InterPro" id="IPR003593">
    <property type="entry name" value="AAA+_ATPase"/>
</dbReference>
<evidence type="ECO:0000256" key="9">
    <source>
        <dbReference type="ARBA" id="ARBA00025157"/>
    </source>
</evidence>
<dbReference type="Proteomes" id="UP000067434">
    <property type="component" value="Chromosome"/>
</dbReference>
<comment type="subcellular location">
    <subcellularLocation>
        <location evidence="1">Cell membrane</location>
        <topology evidence="1">Peripheral membrane protein</topology>
    </subcellularLocation>
</comment>
<dbReference type="GO" id="GO:0042626">
    <property type="term" value="F:ATPase-coupled transmembrane transporter activity"/>
    <property type="evidence" value="ECO:0007669"/>
    <property type="project" value="TreeGrafter"/>
</dbReference>
<feature type="domain" description="ABC transporter" evidence="10">
    <location>
        <begin position="2"/>
        <end position="235"/>
    </location>
</feature>
<keyword evidence="4" id="KW-1003">Cell membrane</keyword>
<proteinExistence type="inferred from homology"/>